<evidence type="ECO:0000313" key="3">
    <source>
        <dbReference type="Proteomes" id="UP000247810"/>
    </source>
</evidence>
<reference evidence="2 3" key="1">
    <citation type="submission" date="2018-02" db="EMBL/GenBank/DDBJ databases">
        <title>The genomes of Aspergillus section Nigri reveals drivers in fungal speciation.</title>
        <authorList>
            <consortium name="DOE Joint Genome Institute"/>
            <person name="Vesth T.C."/>
            <person name="Nybo J."/>
            <person name="Theobald S."/>
            <person name="Brandl J."/>
            <person name="Frisvad J.C."/>
            <person name="Nielsen K.F."/>
            <person name="Lyhne E.K."/>
            <person name="Kogle M.E."/>
            <person name="Kuo A."/>
            <person name="Riley R."/>
            <person name="Clum A."/>
            <person name="Nolan M."/>
            <person name="Lipzen A."/>
            <person name="Salamov A."/>
            <person name="Henrissat B."/>
            <person name="Wiebenga A."/>
            <person name="De vries R.P."/>
            <person name="Grigoriev I.V."/>
            <person name="Mortensen U.H."/>
            <person name="Andersen M.R."/>
            <person name="Baker S.E."/>
        </authorList>
    </citation>
    <scope>NUCLEOTIDE SEQUENCE [LARGE SCALE GENOMIC DNA]</scope>
    <source>
        <strain evidence="2 3">CBS 707.79</strain>
    </source>
</reference>
<dbReference type="VEuPathDB" id="FungiDB:BO71DRAFT_458377"/>
<proteinExistence type="predicted"/>
<dbReference type="EMBL" id="KZ825926">
    <property type="protein sequence ID" value="PYH92085.1"/>
    <property type="molecule type" value="Genomic_DNA"/>
</dbReference>
<evidence type="ECO:0000313" key="2">
    <source>
        <dbReference type="EMBL" id="PYH92085.1"/>
    </source>
</evidence>
<sequence>MSFKILFGLVLLGLASIAAAGCASEPDFHITFYGLPDSESANALTAYDCGHNNIPGGTGTYNDPLTFATAPGEFAKCEIIYLPYLRKYLRFEDVCEQCITDFKSDRLHIDIWTTSASNGGSNQIGCEDSLTPNGGQTVITSPPSNLPVSSGMLFDGTCHTSNIYNNVLASSLCSIPSSSSLSKLASGASSS</sequence>
<feature type="signal peptide" evidence="1">
    <location>
        <begin position="1"/>
        <end position="20"/>
    </location>
</feature>
<gene>
    <name evidence="2" type="ORF">BO71DRAFT_458377</name>
</gene>
<keyword evidence="1" id="KW-0732">Signal</keyword>
<keyword evidence="3" id="KW-1185">Reference proteome</keyword>
<dbReference type="Proteomes" id="UP000247810">
    <property type="component" value="Unassembled WGS sequence"/>
</dbReference>
<feature type="chain" id="PRO_5016335168" evidence="1">
    <location>
        <begin position="21"/>
        <end position="191"/>
    </location>
</feature>
<dbReference type="PROSITE" id="PS51257">
    <property type="entry name" value="PROKAR_LIPOPROTEIN"/>
    <property type="match status" value="1"/>
</dbReference>
<protein>
    <submittedName>
        <fullName evidence="2">Uncharacterized protein</fullName>
    </submittedName>
</protein>
<dbReference type="AlphaFoldDB" id="A0A319D3N8"/>
<name>A0A319D3N8_9EURO</name>
<evidence type="ECO:0000256" key="1">
    <source>
        <dbReference type="SAM" id="SignalP"/>
    </source>
</evidence>
<accession>A0A319D3N8</accession>
<dbReference type="OrthoDB" id="5332384at2759"/>
<organism evidence="2 3">
    <name type="scientific">Aspergillus ellipticus CBS 707.79</name>
    <dbReference type="NCBI Taxonomy" id="1448320"/>
    <lineage>
        <taxon>Eukaryota</taxon>
        <taxon>Fungi</taxon>
        <taxon>Dikarya</taxon>
        <taxon>Ascomycota</taxon>
        <taxon>Pezizomycotina</taxon>
        <taxon>Eurotiomycetes</taxon>
        <taxon>Eurotiomycetidae</taxon>
        <taxon>Eurotiales</taxon>
        <taxon>Aspergillaceae</taxon>
        <taxon>Aspergillus</taxon>
        <taxon>Aspergillus subgen. Circumdati</taxon>
    </lineage>
</organism>